<keyword evidence="3" id="KW-0804">Transcription</keyword>
<evidence type="ECO:0000259" key="4">
    <source>
        <dbReference type="PROSITE" id="PS50042"/>
    </source>
</evidence>
<comment type="caution">
    <text evidence="6">The sequence shown here is derived from an EMBL/GenBank/DDBJ whole genome shotgun (WGS) entry which is preliminary data.</text>
</comment>
<dbReference type="PANTHER" id="PTHR24567">
    <property type="entry name" value="CRP FAMILY TRANSCRIPTIONAL REGULATORY PROTEIN"/>
    <property type="match status" value="1"/>
</dbReference>
<dbReference type="InterPro" id="IPR050397">
    <property type="entry name" value="Env_Response_Regulators"/>
</dbReference>
<accession>A0ABU3ZV68</accession>
<dbReference type="PROSITE" id="PS50042">
    <property type="entry name" value="CNMP_BINDING_3"/>
    <property type="match status" value="1"/>
</dbReference>
<reference evidence="7" key="1">
    <citation type="journal article" date="2022" name="J Environ Chem Eng">
        <title>Biodegradation of petroleum oil using a constructed nonpathogenic and heavy metal-tolerant bacterial consortium isolated from marine sponges.</title>
        <authorList>
            <person name="Dechsakulwatana C."/>
            <person name="Rungsihiranrut A."/>
            <person name="Muangchinda C."/>
            <person name="Ningthoujam R."/>
            <person name="Klankeo P."/>
            <person name="Pinyakong O."/>
        </authorList>
    </citation>
    <scope>NUCLEOTIDE SEQUENCE [LARGE SCALE GENOMIC DNA]</scope>
    <source>
        <strain evidence="7">MO2-4</strain>
    </source>
</reference>
<feature type="domain" description="Cyclic nucleotide-binding" evidence="4">
    <location>
        <begin position="17"/>
        <end position="134"/>
    </location>
</feature>
<evidence type="ECO:0000256" key="1">
    <source>
        <dbReference type="ARBA" id="ARBA00023015"/>
    </source>
</evidence>
<dbReference type="PRINTS" id="PR00034">
    <property type="entry name" value="HTHCRP"/>
</dbReference>
<evidence type="ECO:0000313" key="7">
    <source>
        <dbReference type="Proteomes" id="UP001185984"/>
    </source>
</evidence>
<evidence type="ECO:0000256" key="3">
    <source>
        <dbReference type="ARBA" id="ARBA00023163"/>
    </source>
</evidence>
<dbReference type="InterPro" id="IPR036388">
    <property type="entry name" value="WH-like_DNA-bd_sf"/>
</dbReference>
<dbReference type="InterPro" id="IPR018490">
    <property type="entry name" value="cNMP-bd_dom_sf"/>
</dbReference>
<feature type="domain" description="HTH crp-type" evidence="5">
    <location>
        <begin position="148"/>
        <end position="227"/>
    </location>
</feature>
<keyword evidence="1" id="KW-0805">Transcription regulation</keyword>
<dbReference type="Pfam" id="PF13545">
    <property type="entry name" value="HTH_Crp_2"/>
    <property type="match status" value="1"/>
</dbReference>
<dbReference type="PANTHER" id="PTHR24567:SF75">
    <property type="entry name" value="FUMARATE AND NITRATE REDUCTION REGULATORY PROTEIN"/>
    <property type="match status" value="1"/>
</dbReference>
<evidence type="ECO:0000313" key="6">
    <source>
        <dbReference type="EMBL" id="MDV5823417.1"/>
    </source>
</evidence>
<dbReference type="InterPro" id="IPR036390">
    <property type="entry name" value="WH_DNA-bd_sf"/>
</dbReference>
<dbReference type="EMBL" id="JAPTHD010000002">
    <property type="protein sequence ID" value="MDV5823417.1"/>
    <property type="molecule type" value="Genomic_DNA"/>
</dbReference>
<gene>
    <name evidence="6" type="ORF">O0R41_07390</name>
</gene>
<keyword evidence="2" id="KW-0238">DNA-binding</keyword>
<dbReference type="InterPro" id="IPR012318">
    <property type="entry name" value="HTH_CRP"/>
</dbReference>
<name>A0ABU3ZV68_9SPHN</name>
<dbReference type="SUPFAM" id="SSF51206">
    <property type="entry name" value="cAMP-binding domain-like"/>
    <property type="match status" value="1"/>
</dbReference>
<dbReference type="Pfam" id="PF00027">
    <property type="entry name" value="cNMP_binding"/>
    <property type="match status" value="1"/>
</dbReference>
<dbReference type="CDD" id="cd00038">
    <property type="entry name" value="CAP_ED"/>
    <property type="match status" value="1"/>
</dbReference>
<dbReference type="Gene3D" id="2.60.120.10">
    <property type="entry name" value="Jelly Rolls"/>
    <property type="match status" value="1"/>
</dbReference>
<dbReference type="SUPFAM" id="SSF46785">
    <property type="entry name" value="Winged helix' DNA-binding domain"/>
    <property type="match status" value="1"/>
</dbReference>
<organism evidence="6 7">
    <name type="scientific">Sphingobium naphthae</name>
    <dbReference type="NCBI Taxonomy" id="1886786"/>
    <lineage>
        <taxon>Bacteria</taxon>
        <taxon>Pseudomonadati</taxon>
        <taxon>Pseudomonadota</taxon>
        <taxon>Alphaproteobacteria</taxon>
        <taxon>Sphingomonadales</taxon>
        <taxon>Sphingomonadaceae</taxon>
        <taxon>Sphingobium</taxon>
    </lineage>
</organism>
<dbReference type="Proteomes" id="UP001185984">
    <property type="component" value="Unassembled WGS sequence"/>
</dbReference>
<proteinExistence type="predicted"/>
<dbReference type="PROSITE" id="PS00042">
    <property type="entry name" value="HTH_CRP_1"/>
    <property type="match status" value="1"/>
</dbReference>
<sequence>MIPSSICADCAVRDRALCASLSDEELLELNALGQRRHLSRGEALFWAGDDSAICANLLDGVLKIVASTSDGREQIVGLLYPADFAGQLFAAQVDFTIAALTDVDLCVFPRGAFEKVLQRHARMEHLLLQRTLAALGEARSRMLSLARKSAEEKVAGFLIDMTVRMADASSRATPGGPVTFDLPLSRGQMADILGLTIETVSRQMTKLRDAGVINLPGGRAITIADGPALIRRAEAA</sequence>
<dbReference type="InterPro" id="IPR018335">
    <property type="entry name" value="Tscrpt_reg_HTH_Crp-type_CS"/>
</dbReference>
<evidence type="ECO:0000259" key="5">
    <source>
        <dbReference type="PROSITE" id="PS51063"/>
    </source>
</evidence>
<evidence type="ECO:0000256" key="2">
    <source>
        <dbReference type="ARBA" id="ARBA00023125"/>
    </source>
</evidence>
<dbReference type="PROSITE" id="PS51063">
    <property type="entry name" value="HTH_CRP_2"/>
    <property type="match status" value="1"/>
</dbReference>
<dbReference type="Gene3D" id="1.10.10.10">
    <property type="entry name" value="Winged helix-like DNA-binding domain superfamily/Winged helix DNA-binding domain"/>
    <property type="match status" value="1"/>
</dbReference>
<dbReference type="SMART" id="SM00100">
    <property type="entry name" value="cNMP"/>
    <property type="match status" value="1"/>
</dbReference>
<dbReference type="InterPro" id="IPR000595">
    <property type="entry name" value="cNMP-bd_dom"/>
</dbReference>
<dbReference type="InterPro" id="IPR014710">
    <property type="entry name" value="RmlC-like_jellyroll"/>
</dbReference>
<dbReference type="CDD" id="cd00092">
    <property type="entry name" value="HTH_CRP"/>
    <property type="match status" value="1"/>
</dbReference>
<keyword evidence="7" id="KW-1185">Reference proteome</keyword>
<protein>
    <submittedName>
        <fullName evidence="6">Crp/Fnr family transcriptional regulator</fullName>
    </submittedName>
</protein>
<dbReference type="SMART" id="SM00419">
    <property type="entry name" value="HTH_CRP"/>
    <property type="match status" value="1"/>
</dbReference>